<evidence type="ECO:0000313" key="2">
    <source>
        <dbReference type="EMBL" id="KAK1128160.1"/>
    </source>
</evidence>
<proteinExistence type="predicted"/>
<dbReference type="AlphaFoldDB" id="A0AA40FZX5"/>
<feature type="region of interest" description="Disordered" evidence="1">
    <location>
        <begin position="19"/>
        <end position="75"/>
    </location>
</feature>
<gene>
    <name evidence="2" type="ORF">K0M31_003647</name>
</gene>
<reference evidence="2" key="1">
    <citation type="submission" date="2021-10" db="EMBL/GenBank/DDBJ databases">
        <title>Melipona bicolor Genome sequencing and assembly.</title>
        <authorList>
            <person name="Araujo N.S."/>
            <person name="Arias M.C."/>
        </authorList>
    </citation>
    <scope>NUCLEOTIDE SEQUENCE</scope>
    <source>
        <strain evidence="2">USP_2M_L1-L4_2017</strain>
        <tissue evidence="2">Whole body</tissue>
    </source>
</reference>
<evidence type="ECO:0000313" key="3">
    <source>
        <dbReference type="Proteomes" id="UP001177670"/>
    </source>
</evidence>
<accession>A0AA40FZX5</accession>
<evidence type="ECO:0000256" key="1">
    <source>
        <dbReference type="SAM" id="MobiDB-lite"/>
    </source>
</evidence>
<organism evidence="2 3">
    <name type="scientific">Melipona bicolor</name>
    <dbReference type="NCBI Taxonomy" id="60889"/>
    <lineage>
        <taxon>Eukaryota</taxon>
        <taxon>Metazoa</taxon>
        <taxon>Ecdysozoa</taxon>
        <taxon>Arthropoda</taxon>
        <taxon>Hexapoda</taxon>
        <taxon>Insecta</taxon>
        <taxon>Pterygota</taxon>
        <taxon>Neoptera</taxon>
        <taxon>Endopterygota</taxon>
        <taxon>Hymenoptera</taxon>
        <taxon>Apocrita</taxon>
        <taxon>Aculeata</taxon>
        <taxon>Apoidea</taxon>
        <taxon>Anthophila</taxon>
        <taxon>Apidae</taxon>
        <taxon>Melipona</taxon>
    </lineage>
</organism>
<dbReference type="Proteomes" id="UP001177670">
    <property type="component" value="Unassembled WGS sequence"/>
</dbReference>
<dbReference type="EMBL" id="JAHYIQ010000011">
    <property type="protein sequence ID" value="KAK1128160.1"/>
    <property type="molecule type" value="Genomic_DNA"/>
</dbReference>
<sequence length="75" mass="7929">MALGRYTFADTVLLRDSGGVAGKARGAGWAKKEKQGGSVSRQGASGHGEQQVVDAKRRSTDVKSWGNKKVTLIPD</sequence>
<name>A0AA40FZX5_9HYME</name>
<comment type="caution">
    <text evidence="2">The sequence shown here is derived from an EMBL/GenBank/DDBJ whole genome shotgun (WGS) entry which is preliminary data.</text>
</comment>
<keyword evidence="3" id="KW-1185">Reference proteome</keyword>
<protein>
    <submittedName>
        <fullName evidence="2">Uncharacterized protein</fullName>
    </submittedName>
</protein>